<keyword evidence="2" id="KW-1185">Reference proteome</keyword>
<dbReference type="EMBL" id="AEUN01000222">
    <property type="protein sequence ID" value="EHJ08580.1"/>
    <property type="molecule type" value="Genomic_DNA"/>
</dbReference>
<evidence type="ECO:0000313" key="1">
    <source>
        <dbReference type="EMBL" id="EHJ08580.1"/>
    </source>
</evidence>
<proteinExistence type="predicted"/>
<dbReference type="AlphaFoldDB" id="G5JGV6"/>
<name>G5JGV6_9STAP</name>
<feature type="non-terminal residue" evidence="1">
    <location>
        <position position="31"/>
    </location>
</feature>
<feature type="non-terminal residue" evidence="1">
    <location>
        <position position="1"/>
    </location>
</feature>
<comment type="caution">
    <text evidence="1">The sequence shown here is derived from an EMBL/GenBank/DDBJ whole genome shotgun (WGS) entry which is preliminary data.</text>
</comment>
<sequence>DSGHVAVHEGGADEFDVPDYDIERKQWLNVL</sequence>
<evidence type="ECO:0000313" key="2">
    <source>
        <dbReference type="Proteomes" id="UP000005413"/>
    </source>
</evidence>
<protein>
    <submittedName>
        <fullName evidence="1">Uncharacterized protein</fullName>
    </submittedName>
</protein>
<gene>
    <name evidence="1" type="ORF">SS7213T_03405</name>
</gene>
<dbReference type="Proteomes" id="UP000005413">
    <property type="component" value="Unassembled WGS sequence"/>
</dbReference>
<organism evidence="1 2">
    <name type="scientific">Staphylococcus simiae CCM 7213 = CCUG 51256</name>
    <dbReference type="NCBI Taxonomy" id="911238"/>
    <lineage>
        <taxon>Bacteria</taxon>
        <taxon>Bacillati</taxon>
        <taxon>Bacillota</taxon>
        <taxon>Bacilli</taxon>
        <taxon>Bacillales</taxon>
        <taxon>Staphylococcaceae</taxon>
        <taxon>Staphylococcus</taxon>
    </lineage>
</organism>
<accession>G5JGV6</accession>
<reference evidence="1 2" key="1">
    <citation type="journal article" date="2012" name="BMC Genomics">
        <title>Comparative genomic analysis of the genus Staphylococcus including Staphylococcus aureus and its newly described sister species Staphylococcus simiae.</title>
        <authorList>
            <person name="Suzuki H."/>
            <person name="Lefebure T."/>
            <person name="Pavinski Bitar P."/>
            <person name="Stanhope M.J."/>
        </authorList>
    </citation>
    <scope>NUCLEOTIDE SEQUENCE [LARGE SCALE GENOMIC DNA]</scope>
    <source>
        <strain evidence="1 2">CCM 7213</strain>
    </source>
</reference>